<organism evidence="1 2">
    <name type="scientific">Paenibacillus cisolokensis</name>
    <dbReference type="NCBI Taxonomy" id="1658519"/>
    <lineage>
        <taxon>Bacteria</taxon>
        <taxon>Bacillati</taxon>
        <taxon>Bacillota</taxon>
        <taxon>Bacilli</taxon>
        <taxon>Bacillales</taxon>
        <taxon>Paenibacillaceae</taxon>
        <taxon>Paenibacillus</taxon>
    </lineage>
</organism>
<name>A0ABQ4NFG6_9BACL</name>
<dbReference type="EMBL" id="BOVJ01000239">
    <property type="protein sequence ID" value="GIQ66998.1"/>
    <property type="molecule type" value="Genomic_DNA"/>
</dbReference>
<accession>A0ABQ4NFG6</accession>
<keyword evidence="2" id="KW-1185">Reference proteome</keyword>
<dbReference type="InterPro" id="IPR010165">
    <property type="entry name" value="CRISPR-Cmr3_IIIB"/>
</dbReference>
<dbReference type="Pfam" id="PF09700">
    <property type="entry name" value="Cas_Cmr3"/>
    <property type="match status" value="1"/>
</dbReference>
<gene>
    <name evidence="1" type="ORF">PACILC2_55660</name>
</gene>
<comment type="caution">
    <text evidence="1">The sequence shown here is derived from an EMBL/GenBank/DDBJ whole genome shotgun (WGS) entry which is preliminary data.</text>
</comment>
<dbReference type="InterPro" id="IPR019117">
    <property type="entry name" value="CRISPR-assoc_protein_Cmr3"/>
</dbReference>
<sequence>MPKPYWNGCTGLPNNLYLPLHWGKRGDRMSRHTLFIQPLEPLMLRDGRPFGATPGAEARSLDQITPGVLAGSLRTMLGKELHRSNVGDLQNSPIYRSDVRGPLYMWGERLFFPMPQDVEVYERKRADGSREVYVAGRRPCRPPEDRSKLGFLGTGTTGLHEERLWPVMTNASAKPFRPAPAFISKEWMIRWLCEEADEEQWTEAIQDWLNHRREPQSNRSPEKDSDHFREPFVRETRVHTSINAEKYVAQDQELYSTEYVTLPSDVSIVASIDTPDDCPWPEEVNGIHSFGGRRRLAYFQELYDQQEIWACPERILQVVDRHARTSETTYLRMVLTTPAYFSKGWIPGWLNEELKSADKDKFSKLFGVDLTLELVWACLPRWQPVSGWSYSARRAHRREKAVRRMAPAGSVYFLKLQMEVPRILYISSNAIGWLPSRMTTVAKTLF</sequence>
<protein>
    <submittedName>
        <fullName evidence="1">CRISPR-associated protein Cmr3</fullName>
    </submittedName>
</protein>
<dbReference type="Gene3D" id="3.30.70.2940">
    <property type="match status" value="1"/>
</dbReference>
<dbReference type="RefSeq" id="WP_307860717.1">
    <property type="nucleotide sequence ID" value="NZ_BOVJ01000239.1"/>
</dbReference>
<evidence type="ECO:0000313" key="1">
    <source>
        <dbReference type="EMBL" id="GIQ66998.1"/>
    </source>
</evidence>
<evidence type="ECO:0000313" key="2">
    <source>
        <dbReference type="Proteomes" id="UP000680304"/>
    </source>
</evidence>
<dbReference type="NCBIfam" id="TIGR01888">
    <property type="entry name" value="cas_cmr3"/>
    <property type="match status" value="1"/>
</dbReference>
<dbReference type="Gene3D" id="2.60.40.4350">
    <property type="match status" value="1"/>
</dbReference>
<proteinExistence type="predicted"/>
<dbReference type="Proteomes" id="UP000680304">
    <property type="component" value="Unassembled WGS sequence"/>
</dbReference>
<reference evidence="1 2" key="1">
    <citation type="submission" date="2021-04" db="EMBL/GenBank/DDBJ databases">
        <title>Draft genome sequence of Paenibacillus cisolokensis, LC2-13A.</title>
        <authorList>
            <person name="Uke A."/>
            <person name="Chhe C."/>
            <person name="Baramee S."/>
            <person name="Kosugi A."/>
        </authorList>
    </citation>
    <scope>NUCLEOTIDE SEQUENCE [LARGE SCALE GENOMIC DNA]</scope>
    <source>
        <strain evidence="1 2">LC2-13A</strain>
    </source>
</reference>